<evidence type="ECO:0000313" key="2">
    <source>
        <dbReference type="Proteomes" id="UP000304912"/>
    </source>
</evidence>
<name>A0A5B7YD57_9ALTE</name>
<dbReference type="RefSeq" id="WP_139755952.1">
    <property type="nucleotide sequence ID" value="NZ_CP039852.1"/>
</dbReference>
<reference evidence="1 2" key="1">
    <citation type="submission" date="2019-04" db="EMBL/GenBank/DDBJ databases">
        <title>Salinimonas iocasae sp. nov., a halophilic bacterium isolated from the outer tube casing of tubeworms in Okinawa Trough.</title>
        <authorList>
            <person name="Zhang H."/>
            <person name="Wang H."/>
            <person name="Li C."/>
        </authorList>
    </citation>
    <scope>NUCLEOTIDE SEQUENCE [LARGE SCALE GENOMIC DNA]</scope>
    <source>
        <strain evidence="1 2">KX18D6</strain>
    </source>
</reference>
<dbReference type="EMBL" id="CP039852">
    <property type="protein sequence ID" value="QCZ93206.1"/>
    <property type="molecule type" value="Genomic_DNA"/>
</dbReference>
<dbReference type="AlphaFoldDB" id="A0A5B7YD57"/>
<protein>
    <submittedName>
        <fullName evidence="1">Uncharacterized protein</fullName>
    </submittedName>
</protein>
<dbReference type="OrthoDB" id="6387734at2"/>
<keyword evidence="2" id="KW-1185">Reference proteome</keyword>
<evidence type="ECO:0000313" key="1">
    <source>
        <dbReference type="EMBL" id="QCZ93206.1"/>
    </source>
</evidence>
<dbReference type="KEGG" id="salk:FBQ74_06775"/>
<organism evidence="1 2">
    <name type="scientific">Salinimonas iocasae</name>
    <dbReference type="NCBI Taxonomy" id="2572577"/>
    <lineage>
        <taxon>Bacteria</taxon>
        <taxon>Pseudomonadati</taxon>
        <taxon>Pseudomonadota</taxon>
        <taxon>Gammaproteobacteria</taxon>
        <taxon>Alteromonadales</taxon>
        <taxon>Alteromonadaceae</taxon>
        <taxon>Alteromonas/Salinimonas group</taxon>
        <taxon>Salinimonas</taxon>
    </lineage>
</organism>
<dbReference type="Proteomes" id="UP000304912">
    <property type="component" value="Chromosome"/>
</dbReference>
<accession>A0A5B7YD57</accession>
<sequence length="83" mass="9462">MFLSKELRSVEQSHLDYTRVRNDAHQAMDDVKHKSRLIMAKPSVLLGMFGYGAFKGVTTSNPESKRKHALITFARTAFFNFIA</sequence>
<gene>
    <name evidence="1" type="ORF">FBQ74_06775</name>
</gene>
<proteinExistence type="predicted"/>